<name>A0A840PWN7_URETH</name>
<evidence type="ECO:0000256" key="1">
    <source>
        <dbReference type="SAM" id="MobiDB-lite"/>
    </source>
</evidence>
<organism evidence="3 4">
    <name type="scientific">Ureibacillus thermosphaericus</name>
    <dbReference type="NCBI Taxonomy" id="51173"/>
    <lineage>
        <taxon>Bacteria</taxon>
        <taxon>Bacillati</taxon>
        <taxon>Bacillota</taxon>
        <taxon>Bacilli</taxon>
        <taxon>Bacillales</taxon>
        <taxon>Caryophanaceae</taxon>
        <taxon>Ureibacillus</taxon>
    </lineage>
</organism>
<feature type="region of interest" description="Disordered" evidence="1">
    <location>
        <begin position="52"/>
        <end position="98"/>
    </location>
</feature>
<sequence length="427" mass="50129">MRTHIVQKGDTLWKIAKQYGIDFEELKRLNSHLANPDYIVPGMEIILPDDHSTRKHSYGHKEMPDKAKTIETPPKDKKVEIPPKAKPIETPPKKQPVEKEMKLPEIPPTPPVPQIVPMPIQQMHPHEKTEFHFDFSPHLNIQRHMQHPQIMPIPQPVMPQPIFIKIPQPEGMKEEKEKEKEKVVEKEYVPVPQTHIEYVPVPQPIYIPCMPQHPCNCKPHKVERCGCREAQDHMQHHAQPYFTNQHMLPPCPEYPMHYGMDYQQMMPYGMDYSQGMPYSGQPAPDMQYSYPYEAGMYDGSEAENPMMTQMATEYHTTQNDDTDWLFESTSQDEQKEGEKTLSQDYNSQMQEGHQDYNVFEQATMPSYDYYQMPQGYHPMNQGMYPPMFQSMPQSMYPQMDQGFDPSMQQYYPPRMNPCAPHFKPWSY</sequence>
<dbReference type="PROSITE" id="PS51782">
    <property type="entry name" value="LYSM"/>
    <property type="match status" value="1"/>
</dbReference>
<evidence type="ECO:0000313" key="4">
    <source>
        <dbReference type="Proteomes" id="UP000557217"/>
    </source>
</evidence>
<proteinExistence type="predicted"/>
<dbReference type="EMBL" id="JACHGZ010000015">
    <property type="protein sequence ID" value="MBB5149122.1"/>
    <property type="molecule type" value="Genomic_DNA"/>
</dbReference>
<keyword evidence="4" id="KW-1185">Reference proteome</keyword>
<dbReference type="SMART" id="SM00257">
    <property type="entry name" value="LysM"/>
    <property type="match status" value="1"/>
</dbReference>
<dbReference type="InterPro" id="IPR036779">
    <property type="entry name" value="LysM_dom_sf"/>
</dbReference>
<dbReference type="InterPro" id="IPR018392">
    <property type="entry name" value="LysM"/>
</dbReference>
<dbReference type="Gene3D" id="3.10.350.10">
    <property type="entry name" value="LysM domain"/>
    <property type="match status" value="1"/>
</dbReference>
<evidence type="ECO:0000259" key="2">
    <source>
        <dbReference type="PROSITE" id="PS51782"/>
    </source>
</evidence>
<accession>A0A840PWN7</accession>
<evidence type="ECO:0000313" key="3">
    <source>
        <dbReference type="EMBL" id="MBB5149122.1"/>
    </source>
</evidence>
<dbReference type="AlphaFoldDB" id="A0A840PWN7"/>
<dbReference type="Pfam" id="PF01476">
    <property type="entry name" value="LysM"/>
    <property type="match status" value="1"/>
</dbReference>
<dbReference type="SUPFAM" id="SSF54106">
    <property type="entry name" value="LysM domain"/>
    <property type="match status" value="1"/>
</dbReference>
<comment type="caution">
    <text evidence="3">The sequence shown here is derived from an EMBL/GenBank/DDBJ whole genome shotgun (WGS) entry which is preliminary data.</text>
</comment>
<dbReference type="Proteomes" id="UP000557217">
    <property type="component" value="Unassembled WGS sequence"/>
</dbReference>
<reference evidence="3 4" key="1">
    <citation type="submission" date="2020-08" db="EMBL/GenBank/DDBJ databases">
        <title>Genomic Encyclopedia of Type Strains, Phase IV (KMG-IV): sequencing the most valuable type-strain genomes for metagenomic binning, comparative biology and taxonomic classification.</title>
        <authorList>
            <person name="Goeker M."/>
        </authorList>
    </citation>
    <scope>NUCLEOTIDE SEQUENCE [LARGE SCALE GENOMIC DNA]</scope>
    <source>
        <strain evidence="3 4">DSM 10633</strain>
    </source>
</reference>
<dbReference type="CDD" id="cd00118">
    <property type="entry name" value="LysM"/>
    <property type="match status" value="1"/>
</dbReference>
<feature type="compositionally biased region" description="Basic and acidic residues" evidence="1">
    <location>
        <begin position="59"/>
        <end position="98"/>
    </location>
</feature>
<dbReference type="NCBIfam" id="TIGR02899">
    <property type="entry name" value="spore_safA"/>
    <property type="match status" value="1"/>
</dbReference>
<dbReference type="InterPro" id="IPR014248">
    <property type="entry name" value="Spore_coat_assembly_SafA"/>
</dbReference>
<gene>
    <name evidence="3" type="ORF">HNR36_001509</name>
</gene>
<feature type="domain" description="LysM" evidence="2">
    <location>
        <begin position="2"/>
        <end position="47"/>
    </location>
</feature>
<protein>
    <submittedName>
        <fullName evidence="3">Morphogenetic protein associated with SpoVID</fullName>
    </submittedName>
</protein>